<reference evidence="2" key="1">
    <citation type="journal article" date="2019" name="Int. J. Syst. Evol. Microbiol.">
        <title>The Global Catalogue of Microorganisms (GCM) 10K type strain sequencing project: providing services to taxonomists for standard genome sequencing and annotation.</title>
        <authorList>
            <consortium name="The Broad Institute Genomics Platform"/>
            <consortium name="The Broad Institute Genome Sequencing Center for Infectious Disease"/>
            <person name="Wu L."/>
            <person name="Ma J."/>
        </authorList>
    </citation>
    <scope>NUCLEOTIDE SEQUENCE [LARGE SCALE GENOMIC DNA]</scope>
    <source>
        <strain evidence="2">KCTC 42211</strain>
    </source>
</reference>
<name>A0ABV7UXS8_9GAMM</name>
<dbReference type="Proteomes" id="UP001595724">
    <property type="component" value="Unassembled WGS sequence"/>
</dbReference>
<organism evidence="1 2">
    <name type="scientific">Luteimonas notoginsengisoli</name>
    <dbReference type="NCBI Taxonomy" id="1578200"/>
    <lineage>
        <taxon>Bacteria</taxon>
        <taxon>Pseudomonadati</taxon>
        <taxon>Pseudomonadota</taxon>
        <taxon>Gammaproteobacteria</taxon>
        <taxon>Lysobacterales</taxon>
        <taxon>Lysobacteraceae</taxon>
        <taxon>Luteimonas</taxon>
    </lineage>
</organism>
<accession>A0ABV7UXS8</accession>
<protein>
    <submittedName>
        <fullName evidence="1">Uncharacterized protein</fullName>
    </submittedName>
</protein>
<sequence length="151" mass="16203">MATALALVVGGCHGDTDLRPEPVVFPAPADGGAFTVTESMLDTWNTIGKILVALDGVQYEGRAQMLGLYDVRYRGEHFLVRTRALVIETPGQGLRTRVDALGPQGQAIQSAAAADLLQVLARRVPAEVALYRQPVKLPTTGKRGSKARPRK</sequence>
<evidence type="ECO:0000313" key="1">
    <source>
        <dbReference type="EMBL" id="MFC3661102.1"/>
    </source>
</evidence>
<keyword evidence="2" id="KW-1185">Reference proteome</keyword>
<proteinExistence type="predicted"/>
<comment type="caution">
    <text evidence="1">The sequence shown here is derived from an EMBL/GenBank/DDBJ whole genome shotgun (WGS) entry which is preliminary data.</text>
</comment>
<evidence type="ECO:0000313" key="2">
    <source>
        <dbReference type="Proteomes" id="UP001595724"/>
    </source>
</evidence>
<dbReference type="EMBL" id="JBHRYF010000009">
    <property type="protein sequence ID" value="MFC3661102.1"/>
    <property type="molecule type" value="Genomic_DNA"/>
</dbReference>
<gene>
    <name evidence="1" type="ORF">ACFOM9_13620</name>
</gene>